<accession>A0A4U8YVN5</accession>
<protein>
    <submittedName>
        <fullName evidence="4">Putative signal transduction protein with CBS domains</fullName>
    </submittedName>
</protein>
<evidence type="ECO:0000313" key="5">
    <source>
        <dbReference type="Proteomes" id="UP000294360"/>
    </source>
</evidence>
<evidence type="ECO:0000256" key="2">
    <source>
        <dbReference type="PROSITE-ProRule" id="PRU00703"/>
    </source>
</evidence>
<dbReference type="Pfam" id="PF00571">
    <property type="entry name" value="CBS"/>
    <property type="match status" value="2"/>
</dbReference>
<dbReference type="OrthoDB" id="9807125at2"/>
<gene>
    <name evidence="4" type="ORF">MTUNDRAET4_0490</name>
</gene>
<dbReference type="PROSITE" id="PS51371">
    <property type="entry name" value="CBS"/>
    <property type="match status" value="2"/>
</dbReference>
<dbReference type="RefSeq" id="WP_134486482.1">
    <property type="nucleotide sequence ID" value="NZ_CP139089.1"/>
</dbReference>
<sequence length="143" mass="15560">MTIARILAEKGRNVSTTQPHRTLSEALEVLTAKNIGALVVSDAEGRVLGILSERDIVRAIGRAGASALNDVVSKHMTARVTTTTDSECVVAALEKMTKQRFRHLPVVRDGTLAGLVSIGDLVKYRLEEMERQTQAMKEYIATA</sequence>
<feature type="domain" description="CBS" evidence="3">
    <location>
        <begin position="8"/>
        <end position="66"/>
    </location>
</feature>
<dbReference type="CDD" id="cd04623">
    <property type="entry name" value="CBS_pair_bac_euk"/>
    <property type="match status" value="1"/>
</dbReference>
<dbReference type="PANTHER" id="PTHR43080:SF2">
    <property type="entry name" value="CBS DOMAIN-CONTAINING PROTEIN"/>
    <property type="match status" value="1"/>
</dbReference>
<reference evidence="4 5" key="1">
    <citation type="submission" date="2019-03" db="EMBL/GenBank/DDBJ databases">
        <authorList>
            <person name="Kox A.R. M."/>
        </authorList>
    </citation>
    <scope>NUCLEOTIDE SEQUENCE [LARGE SCALE GENOMIC DNA]</scope>
    <source>
        <strain evidence="4">MTUNDRAET4 annotated genome</strain>
    </source>
</reference>
<dbReference type="EMBL" id="LR536450">
    <property type="protein sequence ID" value="VFU07383.1"/>
    <property type="molecule type" value="Genomic_DNA"/>
</dbReference>
<dbReference type="InterPro" id="IPR000644">
    <property type="entry name" value="CBS_dom"/>
</dbReference>
<dbReference type="AlphaFoldDB" id="A0A4U8YVN5"/>
<dbReference type="InterPro" id="IPR046342">
    <property type="entry name" value="CBS_dom_sf"/>
</dbReference>
<dbReference type="Proteomes" id="UP000294360">
    <property type="component" value="Chromosome"/>
</dbReference>
<evidence type="ECO:0000256" key="1">
    <source>
        <dbReference type="ARBA" id="ARBA00023122"/>
    </source>
</evidence>
<dbReference type="InterPro" id="IPR051257">
    <property type="entry name" value="Diverse_CBS-Domain"/>
</dbReference>
<dbReference type="SMART" id="SM00116">
    <property type="entry name" value="CBS"/>
    <property type="match status" value="2"/>
</dbReference>
<dbReference type="PANTHER" id="PTHR43080">
    <property type="entry name" value="CBS DOMAIN-CONTAINING PROTEIN CBSX3, MITOCHONDRIAL"/>
    <property type="match status" value="1"/>
</dbReference>
<proteinExistence type="predicted"/>
<evidence type="ECO:0000313" key="4">
    <source>
        <dbReference type="EMBL" id="VFU07383.1"/>
    </source>
</evidence>
<name>A0A4U8YVN5_METTU</name>
<evidence type="ECO:0000259" key="3">
    <source>
        <dbReference type="PROSITE" id="PS51371"/>
    </source>
</evidence>
<dbReference type="Gene3D" id="3.10.580.10">
    <property type="entry name" value="CBS-domain"/>
    <property type="match status" value="1"/>
</dbReference>
<organism evidence="4 5">
    <name type="scientific">Methylocella tundrae</name>
    <dbReference type="NCBI Taxonomy" id="227605"/>
    <lineage>
        <taxon>Bacteria</taxon>
        <taxon>Pseudomonadati</taxon>
        <taxon>Pseudomonadota</taxon>
        <taxon>Alphaproteobacteria</taxon>
        <taxon>Hyphomicrobiales</taxon>
        <taxon>Beijerinckiaceae</taxon>
        <taxon>Methylocella</taxon>
    </lineage>
</organism>
<keyword evidence="1 2" id="KW-0129">CBS domain</keyword>
<feature type="domain" description="CBS" evidence="3">
    <location>
        <begin position="76"/>
        <end position="131"/>
    </location>
</feature>
<dbReference type="KEGG" id="mtun:MTUNDRAET4_0490"/>
<dbReference type="InterPro" id="IPR044725">
    <property type="entry name" value="CBSX3_CBS_dom"/>
</dbReference>
<dbReference type="SUPFAM" id="SSF54631">
    <property type="entry name" value="CBS-domain pair"/>
    <property type="match status" value="1"/>
</dbReference>